<reference evidence="2 3" key="1">
    <citation type="submission" date="2020-09" db="EMBL/GenBank/DDBJ databases">
        <title>De no assembly of potato wild relative species, Solanum commersonii.</title>
        <authorList>
            <person name="Cho K."/>
        </authorList>
    </citation>
    <scope>NUCLEOTIDE SEQUENCE [LARGE SCALE GENOMIC DNA]</scope>
    <source>
        <strain evidence="2">LZ3.2</strain>
        <tissue evidence="2">Leaf</tissue>
    </source>
</reference>
<evidence type="ECO:0000313" key="3">
    <source>
        <dbReference type="Proteomes" id="UP000824120"/>
    </source>
</evidence>
<gene>
    <name evidence="2" type="ORF">H5410_023748</name>
</gene>
<comment type="caution">
    <text evidence="2">The sequence shown here is derived from an EMBL/GenBank/DDBJ whole genome shotgun (WGS) entry which is preliminary data.</text>
</comment>
<protein>
    <submittedName>
        <fullName evidence="2">Uncharacterized protein</fullName>
    </submittedName>
</protein>
<evidence type="ECO:0000313" key="2">
    <source>
        <dbReference type="EMBL" id="KAG5612467.1"/>
    </source>
</evidence>
<dbReference type="EMBL" id="JACXVP010000004">
    <property type="protein sequence ID" value="KAG5612467.1"/>
    <property type="molecule type" value="Genomic_DNA"/>
</dbReference>
<keyword evidence="3" id="KW-1185">Reference proteome</keyword>
<dbReference type="AlphaFoldDB" id="A0A9J5ZHR2"/>
<proteinExistence type="predicted"/>
<evidence type="ECO:0000256" key="1">
    <source>
        <dbReference type="SAM" id="MobiDB-lite"/>
    </source>
</evidence>
<dbReference type="Proteomes" id="UP000824120">
    <property type="component" value="Chromosome 4"/>
</dbReference>
<organism evidence="2 3">
    <name type="scientific">Solanum commersonii</name>
    <name type="common">Commerson's wild potato</name>
    <name type="synonym">Commerson's nightshade</name>
    <dbReference type="NCBI Taxonomy" id="4109"/>
    <lineage>
        <taxon>Eukaryota</taxon>
        <taxon>Viridiplantae</taxon>
        <taxon>Streptophyta</taxon>
        <taxon>Embryophyta</taxon>
        <taxon>Tracheophyta</taxon>
        <taxon>Spermatophyta</taxon>
        <taxon>Magnoliopsida</taxon>
        <taxon>eudicotyledons</taxon>
        <taxon>Gunneridae</taxon>
        <taxon>Pentapetalae</taxon>
        <taxon>asterids</taxon>
        <taxon>lamiids</taxon>
        <taxon>Solanales</taxon>
        <taxon>Solanaceae</taxon>
        <taxon>Solanoideae</taxon>
        <taxon>Solaneae</taxon>
        <taxon>Solanum</taxon>
    </lineage>
</organism>
<name>A0A9J5ZHR2_SOLCO</name>
<feature type="region of interest" description="Disordered" evidence="1">
    <location>
        <begin position="209"/>
        <end position="243"/>
    </location>
</feature>
<sequence length="321" mass="35383">MQNYLFRTRRVKDEQGQQMEQYQQTDMVQVYDQLESLHELQHMNLLSLNYLHQLHPWPQHLPQVLPVSQQHFDVLSLQQFHAIQTGPENNHKFGRQFHHVLTSLARHAKAACSASFSVRLSIATTLLSPIINKRHSIANKEARPLELLTCLLLPLLIHCTTSLAGLRDSFNALGSCLRNPSLSEICLTMYLFRPAKSIVLHRISSSEREDDFDFNSSPSSSSSSFSTSSSSSSSSSSEGSDSKDGSGSCSGFGFGSGSGVGSVTGGGVSSSCIAESIEVRAESMCCSRSVKHRWNAKRPSESLLRLAMINSGECFGCDFDF</sequence>
<accession>A0A9J5ZHR2</accession>
<feature type="compositionally biased region" description="Low complexity" evidence="1">
    <location>
        <begin position="216"/>
        <end position="243"/>
    </location>
</feature>